<dbReference type="InterPro" id="IPR039537">
    <property type="entry name" value="Retrotran_Ty1/copia-like"/>
</dbReference>
<dbReference type="InterPro" id="IPR036397">
    <property type="entry name" value="RNaseH_sf"/>
</dbReference>
<name>Q10IE2_ORYSJ</name>
<dbReference type="PANTHER" id="PTHR42648">
    <property type="entry name" value="TRANSPOSASE, PUTATIVE-RELATED"/>
    <property type="match status" value="1"/>
</dbReference>
<accession>Q10IE2</accession>
<dbReference type="SUPFAM" id="SSF56672">
    <property type="entry name" value="DNA/RNA polymerases"/>
    <property type="match status" value="1"/>
</dbReference>
<organism evidence="5">
    <name type="scientific">Oryza sativa subsp. japonica</name>
    <name type="common">Rice</name>
    <dbReference type="NCBI Taxonomy" id="39947"/>
    <lineage>
        <taxon>Eukaryota</taxon>
        <taxon>Viridiplantae</taxon>
        <taxon>Streptophyta</taxon>
        <taxon>Embryophyta</taxon>
        <taxon>Tracheophyta</taxon>
        <taxon>Spermatophyta</taxon>
        <taxon>Magnoliopsida</taxon>
        <taxon>Liliopsida</taxon>
        <taxon>Poales</taxon>
        <taxon>Poaceae</taxon>
        <taxon>BOP clade</taxon>
        <taxon>Oryzoideae</taxon>
        <taxon>Oryzeae</taxon>
        <taxon>Oryzinae</taxon>
        <taxon>Oryza</taxon>
        <taxon>Oryza sativa</taxon>
    </lineage>
</organism>
<reference evidence="5" key="2">
    <citation type="submission" date="2006-06" db="EMBL/GenBank/DDBJ databases">
        <authorList>
            <person name="Buell R."/>
            <person name="Wing R.A."/>
            <person name="McCombie W.A."/>
            <person name="Ouyang S."/>
        </authorList>
    </citation>
    <scope>NUCLEOTIDE SEQUENCE</scope>
</reference>
<gene>
    <name evidence="5" type="ordered locus">LOC_Os03g35560</name>
</gene>
<dbReference type="Pfam" id="PF07727">
    <property type="entry name" value="RVT_2"/>
    <property type="match status" value="1"/>
</dbReference>
<feature type="region of interest" description="Disordered" evidence="3">
    <location>
        <begin position="279"/>
        <end position="310"/>
    </location>
</feature>
<feature type="compositionally biased region" description="Basic residues" evidence="3">
    <location>
        <begin position="279"/>
        <end position="293"/>
    </location>
</feature>
<dbReference type="Pfam" id="PF00665">
    <property type="entry name" value="rve"/>
    <property type="match status" value="1"/>
</dbReference>
<dbReference type="PROSITE" id="PS50994">
    <property type="entry name" value="INTEGRASE"/>
    <property type="match status" value="1"/>
</dbReference>
<dbReference type="Gene3D" id="3.30.420.10">
    <property type="entry name" value="Ribonuclease H-like superfamily/Ribonuclease H"/>
    <property type="match status" value="1"/>
</dbReference>
<evidence type="ECO:0000256" key="3">
    <source>
        <dbReference type="SAM" id="MobiDB-lite"/>
    </source>
</evidence>
<feature type="region of interest" description="Disordered" evidence="3">
    <location>
        <begin position="1"/>
        <end position="20"/>
    </location>
</feature>
<dbReference type="InterPro" id="IPR012337">
    <property type="entry name" value="RNaseH-like_sf"/>
</dbReference>
<protein>
    <submittedName>
        <fullName evidence="5">Retrotransposon protein, putative, Ty1-copia subclass</fullName>
    </submittedName>
</protein>
<evidence type="ECO:0000256" key="2">
    <source>
        <dbReference type="ARBA" id="ARBA00022801"/>
    </source>
</evidence>
<dbReference type="iPTMnet" id="Q10IE2"/>
<dbReference type="Pfam" id="PF14223">
    <property type="entry name" value="Retrotran_gag_2"/>
    <property type="match status" value="1"/>
</dbReference>
<dbReference type="InterPro" id="IPR001584">
    <property type="entry name" value="Integrase_cat-core"/>
</dbReference>
<evidence type="ECO:0000259" key="4">
    <source>
        <dbReference type="PROSITE" id="PS50994"/>
    </source>
</evidence>
<dbReference type="GO" id="GO:0016787">
    <property type="term" value="F:hydrolase activity"/>
    <property type="evidence" value="ECO:0007669"/>
    <property type="project" value="UniProtKB-KW"/>
</dbReference>
<dbReference type="InterPro" id="IPR025724">
    <property type="entry name" value="GAG-pre-integrase_dom"/>
</dbReference>
<evidence type="ECO:0000313" key="5">
    <source>
        <dbReference type="EMBL" id="ABF97047.1"/>
    </source>
</evidence>
<proteinExistence type="predicted"/>
<dbReference type="SUPFAM" id="SSF53098">
    <property type="entry name" value="Ribonuclease H-like"/>
    <property type="match status" value="1"/>
</dbReference>
<dbReference type="GO" id="GO:0003676">
    <property type="term" value="F:nucleic acid binding"/>
    <property type="evidence" value="ECO:0007669"/>
    <property type="project" value="InterPro"/>
</dbReference>
<dbReference type="PANTHER" id="PTHR42648:SF27">
    <property type="entry name" value="RNA-DIRECTED DNA POLYMERASE"/>
    <property type="match status" value="1"/>
</dbReference>
<dbReference type="EMBL" id="DP000009">
    <property type="protein sequence ID" value="ABF97047.1"/>
    <property type="molecule type" value="Genomic_DNA"/>
</dbReference>
<keyword evidence="1" id="KW-0479">Metal-binding</keyword>
<sequence length="1248" mass="141808">MEIQYELTSDRDLNRSPTGLGGPSDGSYIFVKGVTGGGIASPAWVDEINRIDVGHLYAEIIGLLDKIMAAPAPSNFNLRSILEKEKLTGTNFMDWYRNLRIVLRQEHKEFVLTEPFPANLPNNAPAAQRREHEKRCNDYLDISCLMLATMSPELQRQYEALDAHTIITGLRNMFEDQARAERFNTSKSLFACRLAEGNLVSPHVIKMIGYTESLDKLGFPLSRELATDLILQSLPPSFEPFIMNFNMNNLNRTLAELHGMLKTAEESIKKNSNHVMVMHKRKPNNKKSGQKRKLNSDEITSTSNSKTKVQKTGSAKDAECFFCKETGHWKRNSLCNNVISTSCLQAEGYGFRSVDNGCSVYYNDIFYFHAPMMNGLYIVNLDGCSVYNINAKRQRPNNLNPTFIWHCCLGHINEKRIEKLHRDGLLHSFDFESFKTCESCLLGKMTKAPFTGQSERASELLGLVHTDVCGPMSSTARGGFGYFITFTDEFSRYGYVYLMRHKSESFEKFQEFQNEVQNHLGKTIKYLRSDRGGEYLSLEYGNHLKECGIVPQLTPPGTPQWNAVSERRNRILLDMVRSMMSQTDMPLSFWGYALETAAFTLNRVPSKSVDKTPYEIWTGKRPSLSFLKIWCCEETKGYYFYNREEGKVFVARHGVFLEKEFISRKDSGSMVRLKEIQETPENASTSTQPQVEQDVVQQVEQVVVEPVVEAPASRRSERIRRTPARYALLTSGQRDILLLDNDEPTTYEEAMVGPDTEKWLGAMKSEIESMHVNQVWNLVDPPDGVKAIECKWIFKKMTDVDGTVHIYNARLVAKGFRQIQGVDYDETFSPVAMLKSIRIVLAIAAYFDYEIWQMDVKTAFLNGNLDEDVYMTQPKGFVDPQSAKKICKLQKSIYRLKQASRSWNIRFDEVVKALGFVKNEEEPCVYKKISGSALVFLILYVDDILLIGNDIPMLESVKTSLKYSFSMKDLGEAAYILGIRIYRDRSKRLIGLSQSTYIDKVLKRFNMQDSKKGFLPMSHGINLGKNQCPQTTDERNKMSVIPYASAIGSIMYAMLCTRLDVSYALSATSRYQSDLGESHWIAVKNILKYLRRTKDMFLVYGRQEELVVNGYTDASFQTDKDDFRSQSGFVFCLNGGAVSWKSSKQDTVADSTTEAEYIAASEAAKEAVWIKKFVSQLGVMTSASSPMDLYCDNSGAIAQAKEPRSHQKSKHILRRYHLIREMVGRGDVKICKIHTDLNVADPLTKPLP</sequence>
<feature type="compositionally biased region" description="Polar residues" evidence="3">
    <location>
        <begin position="297"/>
        <end position="310"/>
    </location>
</feature>
<dbReference type="InterPro" id="IPR013103">
    <property type="entry name" value="RVT_2"/>
</dbReference>
<dbReference type="GO" id="GO:0015074">
    <property type="term" value="P:DNA integration"/>
    <property type="evidence" value="ECO:0007669"/>
    <property type="project" value="InterPro"/>
</dbReference>
<dbReference type="CDD" id="cd09272">
    <property type="entry name" value="RNase_HI_RT_Ty1"/>
    <property type="match status" value="1"/>
</dbReference>
<dbReference type="Pfam" id="PF13976">
    <property type="entry name" value="gag_pre-integrs"/>
    <property type="match status" value="1"/>
</dbReference>
<dbReference type="GO" id="GO:0008270">
    <property type="term" value="F:zinc ion binding"/>
    <property type="evidence" value="ECO:0007669"/>
    <property type="project" value="InterPro"/>
</dbReference>
<dbReference type="AlphaFoldDB" id="Q10IE2"/>
<feature type="domain" description="Integrase catalytic" evidence="4">
    <location>
        <begin position="445"/>
        <end position="621"/>
    </location>
</feature>
<dbReference type="InterPro" id="IPR043502">
    <property type="entry name" value="DNA/RNA_pol_sf"/>
</dbReference>
<dbReference type="SUPFAM" id="SSF57756">
    <property type="entry name" value="Retrovirus zinc finger-like domains"/>
    <property type="match status" value="1"/>
</dbReference>
<keyword evidence="2" id="KW-0378">Hydrolase</keyword>
<dbReference type="InterPro" id="IPR036875">
    <property type="entry name" value="Znf_CCHC_sf"/>
</dbReference>
<reference evidence="5" key="1">
    <citation type="journal article" date="2005" name="Genome Res.">
        <title>Sequence, annotation, and analysis of synteny between rice chromosome 3 and diverged grass species.</title>
        <authorList>
            <consortium name="Rice Chromosome 3 Sequencing Consortium"/>
            <person name="Buell C.R."/>
            <person name="Yuan Q."/>
            <person name="Ouyang S."/>
            <person name="Liu J."/>
            <person name="Zhu W."/>
            <person name="Wang A."/>
            <person name="Maiti R."/>
            <person name="Haas B."/>
            <person name="Wortman J."/>
            <person name="Pertea M."/>
            <person name="Jones K.M."/>
            <person name="Kim M."/>
            <person name="Overton L."/>
            <person name="Tsitrin T."/>
            <person name="Fadrosh D."/>
            <person name="Bera J."/>
            <person name="Weaver B."/>
            <person name="Jin S."/>
            <person name="Johri S."/>
            <person name="Reardon M."/>
            <person name="Webb K."/>
            <person name="Hill J."/>
            <person name="Moffat K."/>
            <person name="Tallon L."/>
            <person name="Van Aken S."/>
            <person name="Lewis M."/>
            <person name="Utterback T."/>
            <person name="Feldblyum T."/>
            <person name="Zismann V."/>
            <person name="Iobst S."/>
            <person name="Hsiao J."/>
            <person name="de Vazeille A.R."/>
            <person name="Salzberg S.L."/>
            <person name="White O."/>
            <person name="Fraser C."/>
            <person name="Yu Y."/>
            <person name="Kim H."/>
            <person name="Rambo T."/>
            <person name="Currie J."/>
            <person name="Collura K."/>
            <person name="Kernodle-Thompson S."/>
            <person name="Wei F."/>
            <person name="Kudrna K."/>
            <person name="Ammiraju J.S."/>
            <person name="Luo M."/>
            <person name="Goicoechea J.L."/>
            <person name="Wing R.A."/>
            <person name="Henry D."/>
            <person name="Oates R."/>
            <person name="Palmer M."/>
            <person name="Pries G."/>
            <person name="Saski C."/>
            <person name="Simmons J."/>
            <person name="Soderlund C."/>
            <person name="Nelson W."/>
            <person name="de la Bastide M."/>
            <person name="Spiegel L."/>
            <person name="Nascimento L."/>
            <person name="Huang E."/>
            <person name="Preston R."/>
            <person name="Zutavern T."/>
            <person name="Palmer L."/>
            <person name="O'Shaughnessy A."/>
            <person name="Dike S."/>
            <person name="McCombie W.R."/>
            <person name="Minx P."/>
            <person name="Cordum H."/>
            <person name="Wilson R."/>
            <person name="Jin W."/>
            <person name="Lee H.R."/>
            <person name="Jiang J."/>
            <person name="Jackson S."/>
        </authorList>
    </citation>
    <scope>NUCLEOTIDE SEQUENCE [LARGE SCALE GENOMIC DNA]</scope>
</reference>
<evidence type="ECO:0000256" key="1">
    <source>
        <dbReference type="ARBA" id="ARBA00022723"/>
    </source>
</evidence>